<accession>A0ABQ9VFR6</accession>
<evidence type="ECO:0000313" key="3">
    <source>
        <dbReference type="Proteomes" id="UP001266305"/>
    </source>
</evidence>
<feature type="compositionally biased region" description="Polar residues" evidence="1">
    <location>
        <begin position="1"/>
        <end position="12"/>
    </location>
</feature>
<name>A0ABQ9VFR6_SAGOE</name>
<organism evidence="2 3">
    <name type="scientific">Saguinus oedipus</name>
    <name type="common">Cotton-top tamarin</name>
    <name type="synonym">Oedipomidas oedipus</name>
    <dbReference type="NCBI Taxonomy" id="9490"/>
    <lineage>
        <taxon>Eukaryota</taxon>
        <taxon>Metazoa</taxon>
        <taxon>Chordata</taxon>
        <taxon>Craniata</taxon>
        <taxon>Vertebrata</taxon>
        <taxon>Euteleostomi</taxon>
        <taxon>Mammalia</taxon>
        <taxon>Eutheria</taxon>
        <taxon>Euarchontoglires</taxon>
        <taxon>Primates</taxon>
        <taxon>Haplorrhini</taxon>
        <taxon>Platyrrhini</taxon>
        <taxon>Cebidae</taxon>
        <taxon>Callitrichinae</taxon>
        <taxon>Saguinus</taxon>
    </lineage>
</organism>
<feature type="compositionally biased region" description="Polar residues" evidence="1">
    <location>
        <begin position="20"/>
        <end position="29"/>
    </location>
</feature>
<dbReference type="EMBL" id="JASSZA010000006">
    <property type="protein sequence ID" value="KAK2108228.1"/>
    <property type="molecule type" value="Genomic_DNA"/>
</dbReference>
<reference evidence="2 3" key="1">
    <citation type="submission" date="2023-05" db="EMBL/GenBank/DDBJ databases">
        <title>B98-5 Cell Line De Novo Hybrid Assembly: An Optical Mapping Approach.</title>
        <authorList>
            <person name="Kananen K."/>
            <person name="Auerbach J.A."/>
            <person name="Kautto E."/>
            <person name="Blachly J.S."/>
        </authorList>
    </citation>
    <scope>NUCLEOTIDE SEQUENCE [LARGE SCALE GENOMIC DNA]</scope>
    <source>
        <strain evidence="2">B95-8</strain>
        <tissue evidence="2">Cell line</tissue>
    </source>
</reference>
<sequence>MASGISLVSFNSRPDGMHQRSYSVSSADQWSEATVIANSAISSGKRGRSPTDP</sequence>
<evidence type="ECO:0000313" key="2">
    <source>
        <dbReference type="EMBL" id="KAK2108228.1"/>
    </source>
</evidence>
<gene>
    <name evidence="2" type="primary">AGAP1_2</name>
    <name evidence="2" type="ORF">P7K49_013393</name>
</gene>
<dbReference type="Proteomes" id="UP001266305">
    <property type="component" value="Unassembled WGS sequence"/>
</dbReference>
<feature type="non-terminal residue" evidence="2">
    <location>
        <position position="53"/>
    </location>
</feature>
<feature type="region of interest" description="Disordered" evidence="1">
    <location>
        <begin position="1"/>
        <end position="29"/>
    </location>
</feature>
<evidence type="ECO:0000256" key="1">
    <source>
        <dbReference type="SAM" id="MobiDB-lite"/>
    </source>
</evidence>
<keyword evidence="3" id="KW-1185">Reference proteome</keyword>
<comment type="caution">
    <text evidence="2">The sequence shown here is derived from an EMBL/GenBank/DDBJ whole genome shotgun (WGS) entry which is preliminary data.</text>
</comment>
<protein>
    <submittedName>
        <fullName evidence="2">Arf-GAP with GTPase, ANK repeat and PH domain-containing protein 1</fullName>
    </submittedName>
</protein>
<proteinExistence type="predicted"/>